<keyword evidence="2" id="KW-0479">Metal-binding</keyword>
<dbReference type="Pfam" id="PF25879">
    <property type="entry name" value="WHD_LYAR"/>
    <property type="match status" value="1"/>
</dbReference>
<comment type="subcellular location">
    <subcellularLocation>
        <location evidence="1">Nucleus</location>
    </subcellularLocation>
</comment>
<dbReference type="InterPro" id="IPR039999">
    <property type="entry name" value="LYAR"/>
</dbReference>
<dbReference type="InterPro" id="IPR058719">
    <property type="entry name" value="WHD_LYAR"/>
</dbReference>
<proteinExistence type="predicted"/>
<dbReference type="Proteomes" id="UP001161247">
    <property type="component" value="Chromosome 3"/>
</dbReference>
<evidence type="ECO:0000256" key="2">
    <source>
        <dbReference type="ARBA" id="ARBA00022723"/>
    </source>
</evidence>
<evidence type="ECO:0000259" key="9">
    <source>
        <dbReference type="PROSITE" id="PS00028"/>
    </source>
</evidence>
<dbReference type="GO" id="GO:0003677">
    <property type="term" value="F:DNA binding"/>
    <property type="evidence" value="ECO:0007669"/>
    <property type="project" value="InterPro"/>
</dbReference>
<gene>
    <name evidence="10" type="ORF">OLC1_LOCUS10424</name>
</gene>
<dbReference type="FunFam" id="3.30.1490.490:FF:000001">
    <property type="entry name" value="cell growth-regulating nucleolar protein-like"/>
    <property type="match status" value="1"/>
</dbReference>
<evidence type="ECO:0000256" key="7">
    <source>
        <dbReference type="PROSITE-ProRule" id="PRU01145"/>
    </source>
</evidence>
<dbReference type="PROSITE" id="PS00028">
    <property type="entry name" value="ZINC_FINGER_C2H2_1"/>
    <property type="match status" value="1"/>
</dbReference>
<evidence type="ECO:0000256" key="4">
    <source>
        <dbReference type="ARBA" id="ARBA00022771"/>
    </source>
</evidence>
<sequence length="306" mass="33711">MVWFQCEDCGDNLKKPKLPGHFRMCSASKLSCIDCGEVFGQHNVESHTQCITEAEKYGPKGQGKATSNSNSKANSASKQKPDIDLNVGLSKRAPWSCSLCNTTVTSQQTLLLHAEGKKHIAKAKAFHASKQQLKEEQEPLLNIDGDAKTEAVQSIEKQDEEKSSDVATKQAENGNLPSNKKRKLEAPENGQKPGVDTATELGNGEVIQVRKKVKGTVSEDEKADCTPRVEDKKKKIKWKKLITSSLQSNSNGRLKLKKLIKLVLNSLKESGHAIDESQVSEILERKINSSSRFDIDGKYVQLAVKN</sequence>
<dbReference type="Pfam" id="PF08790">
    <property type="entry name" value="zf-LYAR"/>
    <property type="match status" value="1"/>
</dbReference>
<dbReference type="SUPFAM" id="SSF57667">
    <property type="entry name" value="beta-beta-alpha zinc fingers"/>
    <property type="match status" value="3"/>
</dbReference>
<evidence type="ECO:0000256" key="8">
    <source>
        <dbReference type="SAM" id="MobiDB-lite"/>
    </source>
</evidence>
<dbReference type="InterPro" id="IPR003604">
    <property type="entry name" value="Matrin/U1-like-C_Znf_C2H2"/>
</dbReference>
<dbReference type="AlphaFoldDB" id="A0AAV1CYV5"/>
<dbReference type="Gene3D" id="3.30.160.60">
    <property type="entry name" value="Classic Zinc Finger"/>
    <property type="match status" value="1"/>
</dbReference>
<dbReference type="Gene3D" id="3.30.1490.490">
    <property type="match status" value="1"/>
</dbReference>
<dbReference type="InterPro" id="IPR036236">
    <property type="entry name" value="Znf_C2H2_sf"/>
</dbReference>
<keyword evidence="3" id="KW-0677">Repeat</keyword>
<name>A0AAV1CYV5_OLDCO</name>
<feature type="compositionally biased region" description="Low complexity" evidence="8">
    <location>
        <begin position="64"/>
        <end position="78"/>
    </location>
</feature>
<dbReference type="InterPro" id="IPR013087">
    <property type="entry name" value="Znf_C2H2_type"/>
</dbReference>
<dbReference type="GO" id="GO:0005730">
    <property type="term" value="C:nucleolus"/>
    <property type="evidence" value="ECO:0007669"/>
    <property type="project" value="TreeGrafter"/>
</dbReference>
<dbReference type="PROSITE" id="PS51804">
    <property type="entry name" value="ZF_C2HC_LYAR"/>
    <property type="match status" value="2"/>
</dbReference>
<keyword evidence="4 7" id="KW-0863">Zinc-finger</keyword>
<protein>
    <submittedName>
        <fullName evidence="10">OLC1v1037802C2</fullName>
    </submittedName>
</protein>
<feature type="domain" description="C2H2-type" evidence="9">
    <location>
        <begin position="97"/>
        <end position="119"/>
    </location>
</feature>
<dbReference type="GO" id="GO:0006364">
    <property type="term" value="P:rRNA processing"/>
    <property type="evidence" value="ECO:0007669"/>
    <property type="project" value="TreeGrafter"/>
</dbReference>
<accession>A0AAV1CYV5</accession>
<evidence type="ECO:0000313" key="10">
    <source>
        <dbReference type="EMBL" id="CAI9100657.1"/>
    </source>
</evidence>
<evidence type="ECO:0000256" key="6">
    <source>
        <dbReference type="ARBA" id="ARBA00023242"/>
    </source>
</evidence>
<dbReference type="InterPro" id="IPR014898">
    <property type="entry name" value="Znf_C2H2_LYAR"/>
</dbReference>
<dbReference type="PANTHER" id="PTHR13100">
    <property type="entry name" value="CELL GROWTH-REGULATING NUCLEOLAR PROTEIN LYAR"/>
    <property type="match status" value="1"/>
</dbReference>
<keyword evidence="11" id="KW-1185">Reference proteome</keyword>
<dbReference type="SMART" id="SM00451">
    <property type="entry name" value="ZnF_U1"/>
    <property type="match status" value="1"/>
</dbReference>
<dbReference type="PANTHER" id="PTHR13100:SF10">
    <property type="entry name" value="CELL GROWTH-REGULATING NUCLEOLAR PROTEIN"/>
    <property type="match status" value="1"/>
</dbReference>
<evidence type="ECO:0000313" key="11">
    <source>
        <dbReference type="Proteomes" id="UP001161247"/>
    </source>
</evidence>
<feature type="region of interest" description="Disordered" evidence="8">
    <location>
        <begin position="130"/>
        <end position="203"/>
    </location>
</feature>
<dbReference type="GO" id="GO:0000122">
    <property type="term" value="P:negative regulation of transcription by RNA polymerase II"/>
    <property type="evidence" value="ECO:0007669"/>
    <property type="project" value="TreeGrafter"/>
</dbReference>
<dbReference type="EMBL" id="OX459120">
    <property type="protein sequence ID" value="CAI9100657.1"/>
    <property type="molecule type" value="Genomic_DNA"/>
</dbReference>
<keyword evidence="5" id="KW-0862">Zinc</keyword>
<keyword evidence="6" id="KW-0539">Nucleus</keyword>
<dbReference type="Pfam" id="PF12874">
    <property type="entry name" value="zf-met"/>
    <property type="match status" value="1"/>
</dbReference>
<evidence type="ECO:0000256" key="5">
    <source>
        <dbReference type="ARBA" id="ARBA00022833"/>
    </source>
</evidence>
<reference evidence="10" key="1">
    <citation type="submission" date="2023-03" db="EMBL/GenBank/DDBJ databases">
        <authorList>
            <person name="Julca I."/>
        </authorList>
    </citation>
    <scope>NUCLEOTIDE SEQUENCE</scope>
</reference>
<evidence type="ECO:0000256" key="1">
    <source>
        <dbReference type="ARBA" id="ARBA00004123"/>
    </source>
</evidence>
<evidence type="ECO:0000256" key="3">
    <source>
        <dbReference type="ARBA" id="ARBA00022737"/>
    </source>
</evidence>
<feature type="region of interest" description="Disordered" evidence="8">
    <location>
        <begin position="57"/>
        <end position="84"/>
    </location>
</feature>
<dbReference type="GO" id="GO:0008270">
    <property type="term" value="F:zinc ion binding"/>
    <property type="evidence" value="ECO:0007669"/>
    <property type="project" value="UniProtKB-KW"/>
</dbReference>
<organism evidence="10 11">
    <name type="scientific">Oldenlandia corymbosa var. corymbosa</name>
    <dbReference type="NCBI Taxonomy" id="529605"/>
    <lineage>
        <taxon>Eukaryota</taxon>
        <taxon>Viridiplantae</taxon>
        <taxon>Streptophyta</taxon>
        <taxon>Embryophyta</taxon>
        <taxon>Tracheophyta</taxon>
        <taxon>Spermatophyta</taxon>
        <taxon>Magnoliopsida</taxon>
        <taxon>eudicotyledons</taxon>
        <taxon>Gunneridae</taxon>
        <taxon>Pentapetalae</taxon>
        <taxon>asterids</taxon>
        <taxon>lamiids</taxon>
        <taxon>Gentianales</taxon>
        <taxon>Rubiaceae</taxon>
        <taxon>Rubioideae</taxon>
        <taxon>Spermacoceae</taxon>
        <taxon>Hedyotis-Oldenlandia complex</taxon>
        <taxon>Oldenlandia</taxon>
    </lineage>
</organism>
<feature type="compositionally biased region" description="Polar residues" evidence="8">
    <location>
        <begin position="165"/>
        <end position="178"/>
    </location>
</feature>